<comment type="subcellular location">
    <subcellularLocation>
        <location evidence="1">Membrane</location>
        <topology evidence="1">Multi-pass membrane protein</topology>
    </subcellularLocation>
</comment>
<dbReference type="Pfam" id="PF13520">
    <property type="entry name" value="AA_permease_2"/>
    <property type="match status" value="1"/>
</dbReference>
<dbReference type="Proteomes" id="UP001347796">
    <property type="component" value="Unassembled WGS sequence"/>
</dbReference>
<proteinExistence type="predicted"/>
<evidence type="ECO:0000313" key="6">
    <source>
        <dbReference type="EMBL" id="KAK6172421.1"/>
    </source>
</evidence>
<evidence type="ECO:0000256" key="1">
    <source>
        <dbReference type="ARBA" id="ARBA00004141"/>
    </source>
</evidence>
<name>A0AAN8PI58_PATCE</name>
<organism evidence="6 7">
    <name type="scientific">Patella caerulea</name>
    <name type="common">Rayed Mediterranean limpet</name>
    <dbReference type="NCBI Taxonomy" id="87958"/>
    <lineage>
        <taxon>Eukaryota</taxon>
        <taxon>Metazoa</taxon>
        <taxon>Spiralia</taxon>
        <taxon>Lophotrochozoa</taxon>
        <taxon>Mollusca</taxon>
        <taxon>Gastropoda</taxon>
        <taxon>Patellogastropoda</taxon>
        <taxon>Patelloidea</taxon>
        <taxon>Patellidae</taxon>
        <taxon>Patella</taxon>
    </lineage>
</organism>
<keyword evidence="7" id="KW-1185">Reference proteome</keyword>
<dbReference type="GO" id="GO:0015179">
    <property type="term" value="F:L-amino acid transmembrane transporter activity"/>
    <property type="evidence" value="ECO:0007669"/>
    <property type="project" value="TreeGrafter"/>
</dbReference>
<dbReference type="AlphaFoldDB" id="A0AAN8PI58"/>
<accession>A0AAN8PI58</accession>
<keyword evidence="2 5" id="KW-0812">Transmembrane</keyword>
<evidence type="ECO:0000256" key="3">
    <source>
        <dbReference type="ARBA" id="ARBA00022989"/>
    </source>
</evidence>
<comment type="caution">
    <text evidence="6">The sequence shown here is derived from an EMBL/GenBank/DDBJ whole genome shotgun (WGS) entry which is preliminary data.</text>
</comment>
<reference evidence="6 7" key="1">
    <citation type="submission" date="2024-01" db="EMBL/GenBank/DDBJ databases">
        <title>The genome of the rayed Mediterranean limpet Patella caerulea (Linnaeus, 1758).</title>
        <authorList>
            <person name="Anh-Thu Weber A."/>
            <person name="Halstead-Nussloch G."/>
        </authorList>
    </citation>
    <scope>NUCLEOTIDE SEQUENCE [LARGE SCALE GENOMIC DNA]</scope>
    <source>
        <strain evidence="6">AATW-2023a</strain>
        <tissue evidence="6">Whole specimen</tissue>
    </source>
</reference>
<feature type="transmembrane region" description="Helical" evidence="5">
    <location>
        <begin position="114"/>
        <end position="131"/>
    </location>
</feature>
<feature type="transmembrane region" description="Helical" evidence="5">
    <location>
        <begin position="21"/>
        <end position="51"/>
    </location>
</feature>
<dbReference type="Gene3D" id="1.20.1740.10">
    <property type="entry name" value="Amino acid/polyamine transporter I"/>
    <property type="match status" value="1"/>
</dbReference>
<dbReference type="PANTHER" id="PTHR11785">
    <property type="entry name" value="AMINO ACID TRANSPORTER"/>
    <property type="match status" value="1"/>
</dbReference>
<feature type="transmembrane region" description="Helical" evidence="5">
    <location>
        <begin position="57"/>
        <end position="78"/>
    </location>
</feature>
<dbReference type="InterPro" id="IPR002293">
    <property type="entry name" value="AA/rel_permease1"/>
</dbReference>
<evidence type="ECO:0000256" key="4">
    <source>
        <dbReference type="ARBA" id="ARBA00023136"/>
    </source>
</evidence>
<evidence type="ECO:0000256" key="2">
    <source>
        <dbReference type="ARBA" id="ARBA00022692"/>
    </source>
</evidence>
<sequence>MSKVKTKMGVSAERVGLKKQISLFDCVTMLVGTMIGSGIFVSPVGILFYVRSRGMSYLLWTVCGVYSTLCAACFAELGATLPISGGEYMYIYRAFGDFAAFLCLWTYMFKYCTAYVALCLIFSTYILQPLYKDCYEIPQVLLRLISALVYSK</sequence>
<dbReference type="EMBL" id="JAZGQO010000011">
    <property type="protein sequence ID" value="KAK6172421.1"/>
    <property type="molecule type" value="Genomic_DNA"/>
</dbReference>
<evidence type="ECO:0000256" key="5">
    <source>
        <dbReference type="SAM" id="Phobius"/>
    </source>
</evidence>
<dbReference type="GO" id="GO:0016020">
    <property type="term" value="C:membrane"/>
    <property type="evidence" value="ECO:0007669"/>
    <property type="project" value="UniProtKB-SubCell"/>
</dbReference>
<protein>
    <submittedName>
        <fullName evidence="6">Uncharacterized protein</fullName>
    </submittedName>
</protein>
<keyword evidence="4 5" id="KW-0472">Membrane</keyword>
<dbReference type="PANTHER" id="PTHR11785:SF528">
    <property type="entry name" value="AMINO ACID TRANSPORTER PROTEIN JHI-21"/>
    <property type="match status" value="1"/>
</dbReference>
<keyword evidence="3 5" id="KW-1133">Transmembrane helix</keyword>
<dbReference type="InterPro" id="IPR050598">
    <property type="entry name" value="AminoAcid_Transporter"/>
</dbReference>
<evidence type="ECO:0000313" key="7">
    <source>
        <dbReference type="Proteomes" id="UP001347796"/>
    </source>
</evidence>
<gene>
    <name evidence="6" type="ORF">SNE40_016072</name>
</gene>